<organism evidence="1 2">
    <name type="scientific">Mangrovibacillus cuniculi</name>
    <dbReference type="NCBI Taxonomy" id="2593652"/>
    <lineage>
        <taxon>Bacteria</taxon>
        <taxon>Bacillati</taxon>
        <taxon>Bacillota</taxon>
        <taxon>Bacilli</taxon>
        <taxon>Bacillales</taxon>
        <taxon>Bacillaceae</taxon>
        <taxon>Mangrovibacillus</taxon>
    </lineage>
</organism>
<evidence type="ECO:0000313" key="2">
    <source>
        <dbReference type="Proteomes" id="UP000593626"/>
    </source>
</evidence>
<protein>
    <submittedName>
        <fullName evidence="1">DUF1850 domain-containing protein</fullName>
    </submittedName>
</protein>
<gene>
    <name evidence="1" type="ORF">G8O30_03600</name>
</gene>
<dbReference type="RefSeq" id="WP_239673627.1">
    <property type="nucleotide sequence ID" value="NZ_CP049742.1"/>
</dbReference>
<sequence>MKKVWISSFCLLLVLGAFPLFSSLSIYSLQDKLLFSTHIKNHRSFIITYEHSIHKSPVMEYFQLDDLELVLKKVKYEDTSIGMPSNAPEGASFKLENGKYIIENLDTRLDEIFLLVDQVSANYQLLVNNEKITLHTIAPKGSTIKIKVEKISFYQWLERRMK</sequence>
<dbReference type="EMBL" id="CP049742">
    <property type="protein sequence ID" value="QPC46107.1"/>
    <property type="molecule type" value="Genomic_DNA"/>
</dbReference>
<dbReference type="AlphaFoldDB" id="A0A7S8CA08"/>
<dbReference type="KEGG" id="mcui:G8O30_03600"/>
<dbReference type="InterPro" id="IPR015001">
    <property type="entry name" value="DUF1850"/>
</dbReference>
<dbReference type="Pfam" id="PF08905">
    <property type="entry name" value="DUF1850"/>
    <property type="match status" value="1"/>
</dbReference>
<accession>A0A7S8CA08</accession>
<dbReference type="Proteomes" id="UP000593626">
    <property type="component" value="Chromosome"/>
</dbReference>
<proteinExistence type="predicted"/>
<evidence type="ECO:0000313" key="1">
    <source>
        <dbReference type="EMBL" id="QPC46107.1"/>
    </source>
</evidence>
<name>A0A7S8CA08_9BACI</name>
<reference evidence="1 2" key="1">
    <citation type="submission" date="2019-07" db="EMBL/GenBank/DDBJ databases">
        <title>Genome sequence of 2 isolates from Red Sea Mangroves.</title>
        <authorList>
            <person name="Sefrji F."/>
            <person name="Michoud G."/>
            <person name="Merlino G."/>
            <person name="Daffonchio D."/>
        </authorList>
    </citation>
    <scope>NUCLEOTIDE SEQUENCE [LARGE SCALE GENOMIC DNA]</scope>
    <source>
        <strain evidence="1 2">R1DC41</strain>
    </source>
</reference>
<keyword evidence="2" id="KW-1185">Reference proteome</keyword>